<dbReference type="Pfam" id="PF00125">
    <property type="entry name" value="Histone"/>
    <property type="match status" value="1"/>
</dbReference>
<evidence type="ECO:0000313" key="3">
    <source>
        <dbReference type="EMBL" id="KAJ7042288.1"/>
    </source>
</evidence>
<name>A0AAD6TDE3_9AGAR</name>
<dbReference type="GO" id="GO:0000786">
    <property type="term" value="C:nucleosome"/>
    <property type="evidence" value="ECO:0007669"/>
    <property type="project" value="InterPro"/>
</dbReference>
<comment type="similarity">
    <text evidence="1">Belongs to the histone H2B family.</text>
</comment>
<dbReference type="PRINTS" id="PR00621">
    <property type="entry name" value="HISTONEH2B"/>
</dbReference>
<dbReference type="AlphaFoldDB" id="A0AAD6TDE3"/>
<dbReference type="GO" id="GO:0030527">
    <property type="term" value="F:structural constituent of chromatin"/>
    <property type="evidence" value="ECO:0007669"/>
    <property type="project" value="InterPro"/>
</dbReference>
<keyword evidence="4" id="KW-1185">Reference proteome</keyword>
<protein>
    <submittedName>
        <fullName evidence="3">Histone-fold-containing protein</fullName>
    </submittedName>
</protein>
<reference evidence="3" key="1">
    <citation type="submission" date="2023-03" db="EMBL/GenBank/DDBJ databases">
        <title>Massive genome expansion in bonnet fungi (Mycena s.s.) driven by repeated elements and novel gene families across ecological guilds.</title>
        <authorList>
            <consortium name="Lawrence Berkeley National Laboratory"/>
            <person name="Harder C.B."/>
            <person name="Miyauchi S."/>
            <person name="Viragh M."/>
            <person name="Kuo A."/>
            <person name="Thoen E."/>
            <person name="Andreopoulos B."/>
            <person name="Lu D."/>
            <person name="Skrede I."/>
            <person name="Drula E."/>
            <person name="Henrissat B."/>
            <person name="Morin E."/>
            <person name="Kohler A."/>
            <person name="Barry K."/>
            <person name="LaButti K."/>
            <person name="Morin E."/>
            <person name="Salamov A."/>
            <person name="Lipzen A."/>
            <person name="Mereny Z."/>
            <person name="Hegedus B."/>
            <person name="Baldrian P."/>
            <person name="Stursova M."/>
            <person name="Weitz H."/>
            <person name="Taylor A."/>
            <person name="Grigoriev I.V."/>
            <person name="Nagy L.G."/>
            <person name="Martin F."/>
            <person name="Kauserud H."/>
        </authorList>
    </citation>
    <scope>NUCLEOTIDE SEQUENCE</scope>
    <source>
        <strain evidence="3">CBHHK200</strain>
    </source>
</reference>
<dbReference type="GO" id="GO:0046982">
    <property type="term" value="F:protein heterodimerization activity"/>
    <property type="evidence" value="ECO:0007669"/>
    <property type="project" value="InterPro"/>
</dbReference>
<evidence type="ECO:0000259" key="2">
    <source>
        <dbReference type="Pfam" id="PF00125"/>
    </source>
</evidence>
<dbReference type="Proteomes" id="UP001218188">
    <property type="component" value="Unassembled WGS sequence"/>
</dbReference>
<feature type="domain" description="Core Histone H2A/H2B/H3" evidence="2">
    <location>
        <begin position="11"/>
        <end position="60"/>
    </location>
</feature>
<dbReference type="SMART" id="SM00427">
    <property type="entry name" value="H2B"/>
    <property type="match status" value="1"/>
</dbReference>
<dbReference type="InterPro" id="IPR000558">
    <property type="entry name" value="Histone_H2B"/>
</dbReference>
<organism evidence="3 4">
    <name type="scientific">Mycena alexandri</name>
    <dbReference type="NCBI Taxonomy" id="1745969"/>
    <lineage>
        <taxon>Eukaryota</taxon>
        <taxon>Fungi</taxon>
        <taxon>Dikarya</taxon>
        <taxon>Basidiomycota</taxon>
        <taxon>Agaricomycotina</taxon>
        <taxon>Agaricomycetes</taxon>
        <taxon>Agaricomycetidae</taxon>
        <taxon>Agaricales</taxon>
        <taxon>Marasmiineae</taxon>
        <taxon>Mycenaceae</taxon>
        <taxon>Mycena</taxon>
    </lineage>
</organism>
<dbReference type="Gene3D" id="1.10.20.10">
    <property type="entry name" value="Histone, subunit A"/>
    <property type="match status" value="1"/>
</dbReference>
<evidence type="ECO:0000313" key="4">
    <source>
        <dbReference type="Proteomes" id="UP001218188"/>
    </source>
</evidence>
<dbReference type="GO" id="GO:0003677">
    <property type="term" value="F:DNA binding"/>
    <property type="evidence" value="ECO:0007669"/>
    <property type="project" value="InterPro"/>
</dbReference>
<dbReference type="InterPro" id="IPR007125">
    <property type="entry name" value="H2A/H2B/H3"/>
</dbReference>
<gene>
    <name evidence="3" type="ORF">C8F04DRAFT_946240</name>
</gene>
<comment type="caution">
    <text evidence="3">The sequence shown here is derived from an EMBL/GenBank/DDBJ whole genome shotgun (WGS) entry which is preliminary data.</text>
</comment>
<dbReference type="SUPFAM" id="SSF47113">
    <property type="entry name" value="Histone-fold"/>
    <property type="match status" value="1"/>
</dbReference>
<sequence length="79" mass="8847">MRVVEDFTIHIRAVFKQVHTNISTKAMAMLNSFVNDIVERIAPEASKLTQHSKKSTISSRTKSALCYGALSRFSLALSY</sequence>
<dbReference type="EMBL" id="JARJCM010000013">
    <property type="protein sequence ID" value="KAJ7042288.1"/>
    <property type="molecule type" value="Genomic_DNA"/>
</dbReference>
<accession>A0AAD6TDE3</accession>
<evidence type="ECO:0000256" key="1">
    <source>
        <dbReference type="ARBA" id="ARBA00006846"/>
    </source>
</evidence>
<proteinExistence type="inferred from homology"/>
<dbReference type="InterPro" id="IPR009072">
    <property type="entry name" value="Histone-fold"/>
</dbReference>
<dbReference type="PANTHER" id="PTHR23428">
    <property type="entry name" value="HISTONE H2B"/>
    <property type="match status" value="1"/>
</dbReference>